<reference evidence="1" key="1">
    <citation type="journal article" date="2015" name="Nature">
        <title>rRNA introns, odd ribosomes, and small enigmatic genomes across a large radiation of phyla.</title>
        <authorList>
            <person name="Brown C.T."/>
            <person name="Hug L.A."/>
            <person name="Thomas B.C."/>
            <person name="Sharon I."/>
            <person name="Castelle C.J."/>
            <person name="Singh A."/>
            <person name="Wilkins M.J."/>
            <person name="Williams K.H."/>
            <person name="Banfield J.F."/>
        </authorList>
    </citation>
    <scope>NUCLEOTIDE SEQUENCE [LARGE SCALE GENOMIC DNA]</scope>
</reference>
<sequence length="149" mass="17064">MDDNIAKLSKRANEKTLENWRKTLPAFRLKDEPSRQAWDTYTNGCFNPHSREVARFVANWASQIDAKIPFSRDSNLIGSGRHGVARVPSPDLRLDEIIFLEAMPKASKAGITTLASYRESLELMKKFSIWGDNVAKWDEIGKRWPLLDM</sequence>
<dbReference type="EMBL" id="LCPZ01000007">
    <property type="protein sequence ID" value="KKW08777.1"/>
    <property type="molecule type" value="Genomic_DNA"/>
</dbReference>
<accession>A0A0G1Y1J7</accession>
<name>A0A0G1Y1J7_9BACT</name>
<dbReference type="Proteomes" id="UP000033965">
    <property type="component" value="Unassembled WGS sequence"/>
</dbReference>
<gene>
    <name evidence="1" type="ORF">UY44_C0007G0039</name>
</gene>
<evidence type="ECO:0000313" key="2">
    <source>
        <dbReference type="Proteomes" id="UP000033965"/>
    </source>
</evidence>
<evidence type="ECO:0000313" key="1">
    <source>
        <dbReference type="EMBL" id="KKW08777.1"/>
    </source>
</evidence>
<comment type="caution">
    <text evidence="1">The sequence shown here is derived from an EMBL/GenBank/DDBJ whole genome shotgun (WGS) entry which is preliminary data.</text>
</comment>
<protein>
    <submittedName>
        <fullName evidence="1">Uncharacterized protein</fullName>
    </submittedName>
</protein>
<proteinExistence type="predicted"/>
<dbReference type="AlphaFoldDB" id="A0A0G1Y1J7"/>
<organism evidence="1 2">
    <name type="scientific">Candidatus Kaiserbacteria bacterium GW2011_GWA2_49_19</name>
    <dbReference type="NCBI Taxonomy" id="1618669"/>
    <lineage>
        <taxon>Bacteria</taxon>
        <taxon>Candidatus Kaiseribacteriota</taxon>
    </lineage>
</organism>